<comment type="caution">
    <text evidence="19">The sequence shown here is derived from an EMBL/GenBank/DDBJ whole genome shotgun (WGS) entry which is preliminary data.</text>
</comment>
<name>A0A5D0NNU3_9ACTN</name>
<keyword evidence="15" id="KW-0325">Glycoprotein</keyword>
<dbReference type="AlphaFoldDB" id="A0A5D0NNU3"/>
<evidence type="ECO:0000256" key="11">
    <source>
        <dbReference type="ARBA" id="ARBA00023136"/>
    </source>
</evidence>
<dbReference type="Proteomes" id="UP000323380">
    <property type="component" value="Unassembled WGS sequence"/>
</dbReference>
<gene>
    <name evidence="19" type="ORF">FXF69_12635</name>
</gene>
<evidence type="ECO:0000256" key="10">
    <source>
        <dbReference type="ARBA" id="ARBA00022989"/>
    </source>
</evidence>
<feature type="compositionally biased region" description="Gly residues" evidence="16">
    <location>
        <begin position="259"/>
        <end position="271"/>
    </location>
</feature>
<dbReference type="InterPro" id="IPR057687">
    <property type="entry name" value="DUF7927"/>
</dbReference>
<dbReference type="InterPro" id="IPR055163">
    <property type="entry name" value="ALK/LTK-like_GRD"/>
</dbReference>
<keyword evidence="14" id="KW-0675">Receptor</keyword>
<feature type="region of interest" description="Disordered" evidence="16">
    <location>
        <begin position="253"/>
        <end position="344"/>
    </location>
</feature>
<evidence type="ECO:0000256" key="7">
    <source>
        <dbReference type="ARBA" id="ARBA00022741"/>
    </source>
</evidence>
<organism evidence="19 20">
    <name type="scientific">Actinomadura chibensis</name>
    <dbReference type="NCBI Taxonomy" id="392828"/>
    <lineage>
        <taxon>Bacteria</taxon>
        <taxon>Bacillati</taxon>
        <taxon>Actinomycetota</taxon>
        <taxon>Actinomycetes</taxon>
        <taxon>Streptosporangiales</taxon>
        <taxon>Thermomonosporaceae</taxon>
        <taxon>Actinomadura</taxon>
    </lineage>
</organism>
<evidence type="ECO:0000256" key="9">
    <source>
        <dbReference type="ARBA" id="ARBA00022840"/>
    </source>
</evidence>
<evidence type="ECO:0000259" key="18">
    <source>
        <dbReference type="Pfam" id="PF25549"/>
    </source>
</evidence>
<evidence type="ECO:0000256" key="16">
    <source>
        <dbReference type="SAM" id="MobiDB-lite"/>
    </source>
</evidence>
<feature type="compositionally biased region" description="Gly residues" evidence="16">
    <location>
        <begin position="278"/>
        <end position="292"/>
    </location>
</feature>
<evidence type="ECO:0000256" key="5">
    <source>
        <dbReference type="ARBA" id="ARBA00022692"/>
    </source>
</evidence>
<evidence type="ECO:0000256" key="4">
    <source>
        <dbReference type="ARBA" id="ARBA00022679"/>
    </source>
</evidence>
<feature type="compositionally biased region" description="Gly residues" evidence="16">
    <location>
        <begin position="327"/>
        <end position="344"/>
    </location>
</feature>
<dbReference type="GO" id="GO:0005886">
    <property type="term" value="C:plasma membrane"/>
    <property type="evidence" value="ECO:0007669"/>
    <property type="project" value="UniProtKB-SubCell"/>
</dbReference>
<evidence type="ECO:0000313" key="19">
    <source>
        <dbReference type="EMBL" id="TYB46137.1"/>
    </source>
</evidence>
<dbReference type="EMBL" id="VSFG01000002">
    <property type="protein sequence ID" value="TYB46137.1"/>
    <property type="molecule type" value="Genomic_DNA"/>
</dbReference>
<evidence type="ECO:0000256" key="13">
    <source>
        <dbReference type="ARBA" id="ARBA00023157"/>
    </source>
</evidence>
<keyword evidence="11" id="KW-0472">Membrane</keyword>
<keyword evidence="13" id="KW-1015">Disulfide bond</keyword>
<keyword evidence="7" id="KW-0547">Nucleotide-binding</keyword>
<dbReference type="GO" id="GO:0005524">
    <property type="term" value="F:ATP binding"/>
    <property type="evidence" value="ECO:0007669"/>
    <property type="project" value="UniProtKB-KW"/>
</dbReference>
<protein>
    <recommendedName>
        <fullName evidence="2">receptor protein-tyrosine kinase</fullName>
        <ecNumber evidence="2">2.7.10.1</ecNumber>
    </recommendedName>
</protein>
<evidence type="ECO:0000256" key="14">
    <source>
        <dbReference type="ARBA" id="ARBA00023170"/>
    </source>
</evidence>
<evidence type="ECO:0000313" key="20">
    <source>
        <dbReference type="Proteomes" id="UP000323380"/>
    </source>
</evidence>
<evidence type="ECO:0000256" key="15">
    <source>
        <dbReference type="ARBA" id="ARBA00023180"/>
    </source>
</evidence>
<comment type="subcellular location">
    <subcellularLocation>
        <location evidence="1">Cell membrane</location>
        <topology evidence="1">Single-pass type I membrane protein</topology>
    </subcellularLocation>
</comment>
<keyword evidence="3" id="KW-1003">Cell membrane</keyword>
<keyword evidence="4" id="KW-0808">Transferase</keyword>
<keyword evidence="6" id="KW-0732">Signal</keyword>
<dbReference type="EC" id="2.7.10.1" evidence="2"/>
<dbReference type="Pfam" id="PF12810">
    <property type="entry name" value="ALK_LTK_GRD"/>
    <property type="match status" value="1"/>
</dbReference>
<keyword evidence="20" id="KW-1185">Reference proteome</keyword>
<feature type="region of interest" description="Disordered" evidence="16">
    <location>
        <begin position="382"/>
        <end position="425"/>
    </location>
</feature>
<dbReference type="Pfam" id="PF25549">
    <property type="entry name" value="DUF7927"/>
    <property type="match status" value="1"/>
</dbReference>
<feature type="domain" description="DUF7927" evidence="18">
    <location>
        <begin position="428"/>
        <end position="526"/>
    </location>
</feature>
<reference evidence="19 20" key="1">
    <citation type="submission" date="2019-08" db="EMBL/GenBank/DDBJ databases">
        <title>Actinomadura sp. nov. CYP1-5 isolated from mountain soil.</title>
        <authorList>
            <person name="Songsumanus A."/>
            <person name="Kuncharoen N."/>
            <person name="Kudo T."/>
            <person name="Yuki M."/>
            <person name="Igarashi Y."/>
            <person name="Tanasupawat S."/>
        </authorList>
    </citation>
    <scope>NUCLEOTIDE SEQUENCE [LARGE SCALE GENOMIC DNA]</scope>
    <source>
        <strain evidence="19 20">JCM 14158</strain>
    </source>
</reference>
<dbReference type="STRING" id="1220554.GCA_001552135_04705"/>
<keyword evidence="12" id="KW-0829">Tyrosine-protein kinase</keyword>
<evidence type="ECO:0000256" key="2">
    <source>
        <dbReference type="ARBA" id="ARBA00011902"/>
    </source>
</evidence>
<keyword evidence="10" id="KW-1133">Transmembrane helix</keyword>
<keyword evidence="5" id="KW-0812">Transmembrane</keyword>
<feature type="compositionally biased region" description="Pro residues" evidence="16">
    <location>
        <begin position="391"/>
        <end position="422"/>
    </location>
</feature>
<evidence type="ECO:0000256" key="1">
    <source>
        <dbReference type="ARBA" id="ARBA00004251"/>
    </source>
</evidence>
<dbReference type="GO" id="GO:0004714">
    <property type="term" value="F:transmembrane receptor protein tyrosine kinase activity"/>
    <property type="evidence" value="ECO:0007669"/>
    <property type="project" value="UniProtKB-EC"/>
</dbReference>
<evidence type="ECO:0000256" key="6">
    <source>
        <dbReference type="ARBA" id="ARBA00022729"/>
    </source>
</evidence>
<proteinExistence type="predicted"/>
<sequence length="549" mass="54277">MGKPPPKRGPVGDGLPVEFTGLGAIDETGADRPAEPGIGALRVGSALPARGLRPVCLRVPQGTERALRRGEFMAGRRSPLGSCQLTLLYVTKLNSKWLSLLAGATTAAALALVPVTAHAQQVSRTFGYTGAPQTFTVPEGVCELTVDAFGAAGGDAFYGSPGGRGGEVIATVPVTPGDALTIDVGGAGTGGDANVRTPARGGYGGGGQPGAFNEERIPGNGTVGGGGGGATKVSLALEPLIIAGGGGGGAGSFTDVSAGHGGDGGRTGTNGGTPDQPGAGGGGTSAGKGGAAGQPVAEFDQPGLPGGDAVDGVGGDGAVNLQDPHMGTGGGGGGGAQGGGAGGSSSVGTMYGGGGAGGSSLGPADATYNTGVRQGDGEVTLTYDTESCGVPPTPTPTPTEPTPTPTEPTPTPTPTKPSPTPCPNEKLKVEKTTDRARVPVGGTVHYRIRVTNTCAGVFHKATFTDDLADVLDNGRLKGPIHASVGAARLTDHTLTWTGDLQPGQTAEITYTVIACNPGVLRNILTWHCKSSDKRWNCVVKTNTKVHRKH</sequence>
<evidence type="ECO:0000256" key="3">
    <source>
        <dbReference type="ARBA" id="ARBA00022475"/>
    </source>
</evidence>
<feature type="domain" description="ALK/LTK-like glycine-rich" evidence="17">
    <location>
        <begin position="145"/>
        <end position="360"/>
    </location>
</feature>
<evidence type="ECO:0000259" key="17">
    <source>
        <dbReference type="Pfam" id="PF12810"/>
    </source>
</evidence>
<accession>A0A5D0NNU3</accession>
<keyword evidence="8" id="KW-0418">Kinase</keyword>
<keyword evidence="9" id="KW-0067">ATP-binding</keyword>
<evidence type="ECO:0000256" key="12">
    <source>
        <dbReference type="ARBA" id="ARBA00023137"/>
    </source>
</evidence>
<evidence type="ECO:0000256" key="8">
    <source>
        <dbReference type="ARBA" id="ARBA00022777"/>
    </source>
</evidence>